<dbReference type="PANTHER" id="PTHR47572">
    <property type="entry name" value="LIPOPROTEIN-RELATED"/>
    <property type="match status" value="1"/>
</dbReference>
<dbReference type="STRING" id="313628.LNTAR_07864"/>
<evidence type="ECO:0000259" key="1">
    <source>
        <dbReference type="Pfam" id="PF08450"/>
    </source>
</evidence>
<dbReference type="Pfam" id="PF08450">
    <property type="entry name" value="SGL"/>
    <property type="match status" value="1"/>
</dbReference>
<comment type="caution">
    <text evidence="2">The sequence shown here is derived from an EMBL/GenBank/DDBJ whole genome shotgun (WGS) entry which is preliminary data.</text>
</comment>
<dbReference type="AlphaFoldDB" id="A6DR54"/>
<feature type="domain" description="SMP-30/Gluconolactonase/LRE-like region" evidence="1">
    <location>
        <begin position="36"/>
        <end position="271"/>
    </location>
</feature>
<evidence type="ECO:0000313" key="3">
    <source>
        <dbReference type="Proteomes" id="UP000004947"/>
    </source>
</evidence>
<dbReference type="eggNOG" id="COG3386">
    <property type="taxonomic scope" value="Bacteria"/>
</dbReference>
<dbReference type="SUPFAM" id="SSF63829">
    <property type="entry name" value="Calcium-dependent phosphotriesterase"/>
    <property type="match status" value="1"/>
</dbReference>
<dbReference type="Proteomes" id="UP000004947">
    <property type="component" value="Unassembled WGS sequence"/>
</dbReference>
<gene>
    <name evidence="2" type="ORF">LNTAR_07864</name>
</gene>
<dbReference type="PROSITE" id="PS51257">
    <property type="entry name" value="PROKAR_LIPOPROTEIN"/>
    <property type="match status" value="1"/>
</dbReference>
<dbReference type="InterPro" id="IPR051262">
    <property type="entry name" value="SMP-30/CGR1_Lactonase"/>
</dbReference>
<dbReference type="Gene3D" id="2.120.10.30">
    <property type="entry name" value="TolB, C-terminal domain"/>
    <property type="match status" value="1"/>
</dbReference>
<dbReference type="PANTHER" id="PTHR47572:SF5">
    <property type="entry name" value="BLR2277 PROTEIN"/>
    <property type="match status" value="1"/>
</dbReference>
<name>A6DR54_9BACT</name>
<proteinExistence type="predicted"/>
<dbReference type="InterPro" id="IPR013658">
    <property type="entry name" value="SGL"/>
</dbReference>
<keyword evidence="3" id="KW-1185">Reference proteome</keyword>
<dbReference type="InterPro" id="IPR011042">
    <property type="entry name" value="6-blade_b-propeller_TolB-like"/>
</dbReference>
<dbReference type="RefSeq" id="WP_007280326.1">
    <property type="nucleotide sequence ID" value="NZ_ABCK01000022.1"/>
</dbReference>
<sequence>MIKNLFGLALTAGICSCSSTYQSTDFTAPGSFTAEAEGPAVDAQGDLYAVSYDYKETIGKVTPEGKGSVFIKMPQGSTANGIRFNQNEEMFIADYTGHNVLKADLKGKVSVFAHEPKMNQPNDLAIMDNGILFASDPNWSKGDGQMWKIDTHGKVTLLETNMGTTNGIEVSPDQKSLYINESKQLKIWVYDLSQDGNISNKRLFHSFKDGGLDGMRCDVDGNLYVTRWSRSCVVKLSPQGQLLKTIQLKGEKPTNIAFGGKDGKTAYVTVADRGNIETFRVERPGRAWAVRGAK</sequence>
<protein>
    <submittedName>
        <fullName evidence="2">Putative secreted protein</fullName>
    </submittedName>
</protein>
<evidence type="ECO:0000313" key="2">
    <source>
        <dbReference type="EMBL" id="EDM25942.1"/>
    </source>
</evidence>
<dbReference type="OrthoDB" id="241638at2"/>
<organism evidence="2 3">
    <name type="scientific">Lentisphaera araneosa HTCC2155</name>
    <dbReference type="NCBI Taxonomy" id="313628"/>
    <lineage>
        <taxon>Bacteria</taxon>
        <taxon>Pseudomonadati</taxon>
        <taxon>Lentisphaerota</taxon>
        <taxon>Lentisphaeria</taxon>
        <taxon>Lentisphaerales</taxon>
        <taxon>Lentisphaeraceae</taxon>
        <taxon>Lentisphaera</taxon>
    </lineage>
</organism>
<reference evidence="2 3" key="1">
    <citation type="journal article" date="2010" name="J. Bacteriol.">
        <title>Genome sequence of Lentisphaera araneosa HTCC2155T, the type species of the order Lentisphaerales in the phylum Lentisphaerae.</title>
        <authorList>
            <person name="Thrash J.C."/>
            <person name="Cho J.C."/>
            <person name="Vergin K.L."/>
            <person name="Morris R.M."/>
            <person name="Giovannoni S.J."/>
        </authorList>
    </citation>
    <scope>NUCLEOTIDE SEQUENCE [LARGE SCALE GENOMIC DNA]</scope>
    <source>
        <strain evidence="2 3">HTCC2155</strain>
    </source>
</reference>
<accession>A6DR54</accession>
<dbReference type="EMBL" id="ABCK01000022">
    <property type="protein sequence ID" value="EDM25942.1"/>
    <property type="molecule type" value="Genomic_DNA"/>
</dbReference>